<evidence type="ECO:0000313" key="6">
    <source>
        <dbReference type="Proteomes" id="UP000239649"/>
    </source>
</evidence>
<dbReference type="SUPFAM" id="SSF50129">
    <property type="entry name" value="GroES-like"/>
    <property type="match status" value="2"/>
</dbReference>
<dbReference type="OrthoDB" id="48317at2759"/>
<accession>A0A2P6V8Z1</accession>
<evidence type="ECO:0000256" key="1">
    <source>
        <dbReference type="ARBA" id="ARBA00004430"/>
    </source>
</evidence>
<dbReference type="CDD" id="cd05289">
    <property type="entry name" value="MDR_like_2"/>
    <property type="match status" value="2"/>
</dbReference>
<dbReference type="PROSITE" id="PS50102">
    <property type="entry name" value="RRM"/>
    <property type="match status" value="2"/>
</dbReference>
<dbReference type="Pfam" id="PF13602">
    <property type="entry name" value="ADH_zinc_N_2"/>
    <property type="match status" value="2"/>
</dbReference>
<dbReference type="EMBL" id="LHPF02000019">
    <property type="protein sequence ID" value="PSC70549.1"/>
    <property type="molecule type" value="Genomic_DNA"/>
</dbReference>
<dbReference type="InterPro" id="IPR020843">
    <property type="entry name" value="ER"/>
</dbReference>
<keyword evidence="2" id="KW-0694">RNA-binding</keyword>
<evidence type="ECO:0000256" key="3">
    <source>
        <dbReference type="SAM" id="SignalP"/>
    </source>
</evidence>
<dbReference type="GO" id="GO:0005930">
    <property type="term" value="C:axoneme"/>
    <property type="evidence" value="ECO:0007669"/>
    <property type="project" value="UniProtKB-SubCell"/>
</dbReference>
<dbReference type="SUPFAM" id="SSF54928">
    <property type="entry name" value="RNA-binding domain, RBD"/>
    <property type="match status" value="3"/>
</dbReference>
<feature type="domain" description="RRM" evidence="4">
    <location>
        <begin position="1687"/>
        <end position="1759"/>
    </location>
</feature>
<dbReference type="InterPro" id="IPR050700">
    <property type="entry name" value="YIM1/Zinc_Alcohol_DH_Fams"/>
</dbReference>
<evidence type="ECO:0000313" key="5">
    <source>
        <dbReference type="EMBL" id="PSC70549.1"/>
    </source>
</evidence>
<protein>
    <submittedName>
        <fullName evidence="5">NADPH:quinone reductase</fullName>
    </submittedName>
</protein>
<comment type="caution">
    <text evidence="5">The sequence shown here is derived from an EMBL/GenBank/DDBJ whole genome shotgun (WGS) entry which is preliminary data.</text>
</comment>
<feature type="domain" description="RRM" evidence="4">
    <location>
        <begin position="592"/>
        <end position="670"/>
    </location>
</feature>
<feature type="chain" id="PRO_5015173621" evidence="3">
    <location>
        <begin position="26"/>
        <end position="1813"/>
    </location>
</feature>
<dbReference type="Gene3D" id="3.30.70.330">
    <property type="match status" value="3"/>
</dbReference>
<organism evidence="5 6">
    <name type="scientific">Micractinium conductrix</name>
    <dbReference type="NCBI Taxonomy" id="554055"/>
    <lineage>
        <taxon>Eukaryota</taxon>
        <taxon>Viridiplantae</taxon>
        <taxon>Chlorophyta</taxon>
        <taxon>core chlorophytes</taxon>
        <taxon>Trebouxiophyceae</taxon>
        <taxon>Chlorellales</taxon>
        <taxon>Chlorellaceae</taxon>
        <taxon>Chlorella clade</taxon>
        <taxon>Micractinium</taxon>
    </lineage>
</organism>
<dbReference type="InterPro" id="IPR011032">
    <property type="entry name" value="GroES-like_sf"/>
</dbReference>
<dbReference type="SMART" id="SM00829">
    <property type="entry name" value="PKS_ER"/>
    <property type="match status" value="1"/>
</dbReference>
<dbReference type="InterPro" id="IPR032675">
    <property type="entry name" value="LRR_dom_sf"/>
</dbReference>
<comment type="subcellular location">
    <subcellularLocation>
        <location evidence="1">Cytoplasm</location>
        <location evidence="1">Cytoskeleton</location>
        <location evidence="1">Cilium axoneme</location>
    </subcellularLocation>
</comment>
<dbReference type="InterPro" id="IPR002364">
    <property type="entry name" value="Quin_OxRdtase/zeta-crystal_CS"/>
</dbReference>
<dbReference type="PROSITE" id="PS01162">
    <property type="entry name" value="QOR_ZETA_CRYSTAL"/>
    <property type="match status" value="1"/>
</dbReference>
<keyword evidence="6" id="KW-1185">Reference proteome</keyword>
<reference evidence="5 6" key="1">
    <citation type="journal article" date="2018" name="Plant J.">
        <title>Genome sequences of Chlorella sorokiniana UTEX 1602 and Micractinium conductrix SAG 241.80: implications to maltose excretion by a green alga.</title>
        <authorList>
            <person name="Arriola M.B."/>
            <person name="Velmurugan N."/>
            <person name="Zhang Y."/>
            <person name="Plunkett M.H."/>
            <person name="Hondzo H."/>
            <person name="Barney B.M."/>
        </authorList>
    </citation>
    <scope>NUCLEOTIDE SEQUENCE [LARGE SCALE GENOMIC DNA]</scope>
    <source>
        <strain evidence="5 6">SAG 241.80</strain>
    </source>
</reference>
<dbReference type="Proteomes" id="UP000239649">
    <property type="component" value="Unassembled WGS sequence"/>
</dbReference>
<dbReference type="InterPro" id="IPR035979">
    <property type="entry name" value="RBD_domain_sf"/>
</dbReference>
<dbReference type="PANTHER" id="PTHR11695:SF648">
    <property type="entry name" value="ZINC-BINDING OXIDOREDUCTASE"/>
    <property type="match status" value="1"/>
</dbReference>
<feature type="signal peptide" evidence="3">
    <location>
        <begin position="1"/>
        <end position="25"/>
    </location>
</feature>
<dbReference type="SMART" id="SM00360">
    <property type="entry name" value="RRM"/>
    <property type="match status" value="5"/>
</dbReference>
<keyword evidence="3" id="KW-0732">Signal</keyword>
<dbReference type="SUPFAM" id="SSF52047">
    <property type="entry name" value="RNI-like"/>
    <property type="match status" value="1"/>
</dbReference>
<dbReference type="SUPFAM" id="SSF51735">
    <property type="entry name" value="NAD(P)-binding Rossmann-fold domains"/>
    <property type="match status" value="2"/>
</dbReference>
<dbReference type="Pfam" id="PF00076">
    <property type="entry name" value="RRM_1"/>
    <property type="match status" value="1"/>
</dbReference>
<dbReference type="Pfam" id="PF08240">
    <property type="entry name" value="ADH_N"/>
    <property type="match status" value="2"/>
</dbReference>
<dbReference type="InterPro" id="IPR036291">
    <property type="entry name" value="NAD(P)-bd_dom_sf"/>
</dbReference>
<dbReference type="InterPro" id="IPR001611">
    <property type="entry name" value="Leu-rich_rpt"/>
</dbReference>
<dbReference type="Gene3D" id="3.90.180.10">
    <property type="entry name" value="Medium-chain alcohol dehydrogenases, catalytic domain"/>
    <property type="match status" value="2"/>
</dbReference>
<dbReference type="InterPro" id="IPR012677">
    <property type="entry name" value="Nucleotide-bd_a/b_plait_sf"/>
</dbReference>
<dbReference type="InterPro" id="IPR013154">
    <property type="entry name" value="ADH-like_N"/>
</dbReference>
<name>A0A2P6V8Z1_9CHLO</name>
<gene>
    <name evidence="5" type="ORF">C2E20_5956</name>
</gene>
<dbReference type="Gene3D" id="3.80.10.10">
    <property type="entry name" value="Ribonuclease Inhibitor"/>
    <property type="match status" value="1"/>
</dbReference>
<dbReference type="InterPro" id="IPR000504">
    <property type="entry name" value="RRM_dom"/>
</dbReference>
<dbReference type="STRING" id="554055.A0A2P6V8Z1"/>
<evidence type="ECO:0000256" key="2">
    <source>
        <dbReference type="PROSITE-ProRule" id="PRU00176"/>
    </source>
</evidence>
<dbReference type="Gene3D" id="3.40.50.720">
    <property type="entry name" value="NAD(P)-binding Rossmann-like Domain"/>
    <property type="match status" value="2"/>
</dbReference>
<proteinExistence type="predicted"/>
<dbReference type="CDD" id="cd00590">
    <property type="entry name" value="RRM_SF"/>
    <property type="match status" value="1"/>
</dbReference>
<dbReference type="GO" id="GO:0008270">
    <property type="term" value="F:zinc ion binding"/>
    <property type="evidence" value="ECO:0007669"/>
    <property type="project" value="InterPro"/>
</dbReference>
<sequence length="1813" mass="190626">MELNHLPRSSRLLLLPSLLISVADALPGLEELALGVEKVEQHGRLELAALPQLAALRSFELRLLGMRASAEGVTVGVLPGEAAAALRTLTSLLLAHVRPAAGEEEAFWAGLAALPALAQLRFEASVHAVRQPPAALLRLSTLTALHIQVLGEVHYEDPPNSTWTKLPELPEGALPSLASLHVSSVGLLALPASWCRLPLEELSLSGRSSWNAFYNLRLPDELATLAPTLRTLRLDNCGLRGLPEQVCKLTGLTSLRLRHNNVLLLPSLSSLKHLQELDICGNLTFKAAEALQGCGSLRRLLVRDVGPLASAGRRRSLGADEVGPAMAEAVLEGCFVRLKRGSTHMLRRVLAARLPPPGAPHDQLKLAVEGVPAPISWRKLSDADPLHDGTQYDASGRAELRALQEELAAAGRPRGVPLAATAAAAWRRKVALSWAFRLEELMGSLGIGQLVTDMQDPVRLQQLWEFLDKVEPAGTVLPPGLGSPGLPPLPPLAGAVLPPPPPMSSSAMALSNLVITGLPPDTTNGALAAFLRARYPASFQLATVVGPDVGLAKFSSREARDAALVELRLGCNFRRCLVSAELPREDWPADWVSLRVSGLPLDVTSSGVAALFRQRFRSVTAVFLPAPSAGVQARRCYVAFSKQEERDAAMLQMEGEEYLGCVLAVRLPRNEHPNHPCPASPAAGAPQNPPAAPRALLLMISNLPADATAAQLAAFMRARFPASFQAADVIEPGCGKAFFSSKDTRDAALAEMNGVVFQGCDLSTLLPPDDWDRQLWQEEEQVEQLVEAELALAARTPDAAQQGAAAVQQGHPVPQEMFSMHVFNLGNTLTGQQLAAYLRSRYPSVASARLLSGHGVVRFSCDAERHRARVEMDGHILPGMFVPPGLFPGMAPPPFVSAAARAASFAAPGSAAARLPPWVLPTFAEACRRLVRHQGLPFDDIDVAEMMDRIRERRRCLDEAEATPYGLCLMAEECGMVLVKSVSVGVNPVDLIVRSGFYMPASFPKILGGDVAGVVEEADEGSKVCLPCCCYAEYVACEEDWLAAVPDNLPVEQAAGVPLVALNAWQALQQAKPAAGQRALVNAAAGGVGHMAVQLANTLGLYVVGICGPKNVEWVKGLGADEVVDYTTQDVAAAYADAPFHIAVDCMGTRSEVLQKLLSVTKPSGHLSHILNAGSDEAVMKAAQEAHAAGKGPSVGTILVTPNGEQLQQISDLIGSDAVRLEVALSVALAEAAKAHDQISQCGGTEALELAEVPVPQRKAGQILGGDVAGVVEEAGEGSKWKKGDKVFALTPGFTNSTAEGCYAEYVACDEGWLAAVPDNLPVEQAAGVPLVALNAWQALQQAKPAAGQRALVNVAAGGVGHMAVQLAKELGLYVVGICGPKNAEQGPSECFAGMGTQAKDACIMLGALFPTCGVLSSPACLKGELFQKLQAVTKPTGHLSHIFNAGSDNAVLAEAQEAHAAGKGPSVGTILVTPNGEQLQHISDLIGSGAVRLEVALSVPLAEAAKAHDQMAALAPVLHTVEAERQGAATQLLRGLFVRARRGRQPHLFAVAAARLPPGGGPPVLELQGYPVPVSALDILDDDPFNERGSVEVPAAVQAELERFAGEVLVAPSGHLPGLPLAEASAAAWRRRVALTWAAKLDMCKRRRGISKLLSDFEDQDKIAQAGAAVGGGSGAAPAAVEGAAFTLVVANLGSAMSEEQLQQYFTARYPSVVSACVPRFATGEPKGYGLVRFACDAERRRAYKDMDGHVLPGGRKIGTAGTAAPPRRQVLPLDRQAEQEGGDAAAALAGTAAAGPTAAHGGGSTAPACRI</sequence>
<dbReference type="GO" id="GO:0016491">
    <property type="term" value="F:oxidoreductase activity"/>
    <property type="evidence" value="ECO:0007669"/>
    <property type="project" value="InterPro"/>
</dbReference>
<dbReference type="GO" id="GO:0003723">
    <property type="term" value="F:RNA binding"/>
    <property type="evidence" value="ECO:0007669"/>
    <property type="project" value="UniProtKB-UniRule"/>
</dbReference>
<dbReference type="PROSITE" id="PS51450">
    <property type="entry name" value="LRR"/>
    <property type="match status" value="1"/>
</dbReference>
<evidence type="ECO:0000259" key="4">
    <source>
        <dbReference type="PROSITE" id="PS50102"/>
    </source>
</evidence>
<dbReference type="PANTHER" id="PTHR11695">
    <property type="entry name" value="ALCOHOL DEHYDROGENASE RELATED"/>
    <property type="match status" value="1"/>
</dbReference>